<evidence type="ECO:0000256" key="1">
    <source>
        <dbReference type="SAM" id="SignalP"/>
    </source>
</evidence>
<reference evidence="2 3" key="1">
    <citation type="submission" date="2021-06" db="EMBL/GenBank/DDBJ databases">
        <title>Bacterium isolated from marine sediment.</title>
        <authorList>
            <person name="Zhu K.-L."/>
            <person name="Du Z.-J."/>
            <person name="Liang Q.-Y."/>
        </authorList>
    </citation>
    <scope>NUCLEOTIDE SEQUENCE [LARGE SCALE GENOMIC DNA]</scope>
    <source>
        <strain evidence="2 3">A346</strain>
    </source>
</reference>
<accession>A0ABS6M759</accession>
<proteinExistence type="predicted"/>
<sequence>MPRFFLVLLVASLLVISAATLTQDPDLSPDARSLLMLAEPSDQSRAFVYLMGFDTRLDHSPEVAGQKVLVREQLHEQQTENTTDIFQPALPNDGIPLPQGPAFCHFKTPGCLKSLFELHAIESSLTPAESELLSRWRRFHALRDYRVLTTASLEEPLPPYPHLVAAGRVSLRSIIRLAQNGQAHRARAAVLDDMQHMRQFLARESHMIGKMVAVSLLSDQIDLLNALQQHFQLSPAQPLAPLSLKEKSLRMAMAREFALLSNGLFTMSGQPDLLDSEHPMPAWLSRLLFKPGLTVNAALSVYQYPIAASEISPAEFVAFVTAKNRPGPQAHWVRNPLGTVLNRVATPDMWVYAARLHDLDSKIQLFNAINPPSPTAPGRHWINPYYPDDPTVALKPKARQICLKGPLEDSAGLRCLRGFALGDL</sequence>
<keyword evidence="1" id="KW-0732">Signal</keyword>
<feature type="chain" id="PRO_5046937687" evidence="1">
    <location>
        <begin position="23"/>
        <end position="424"/>
    </location>
</feature>
<name>A0ABS6M759_9GAMM</name>
<evidence type="ECO:0000313" key="3">
    <source>
        <dbReference type="Proteomes" id="UP000755551"/>
    </source>
</evidence>
<dbReference type="EMBL" id="JAHQZT010000001">
    <property type="protein sequence ID" value="MBV0931744.1"/>
    <property type="molecule type" value="Genomic_DNA"/>
</dbReference>
<keyword evidence="3" id="KW-1185">Reference proteome</keyword>
<evidence type="ECO:0000313" key="2">
    <source>
        <dbReference type="EMBL" id="MBV0931744.1"/>
    </source>
</evidence>
<organism evidence="2 3">
    <name type="scientific">Marinobacterium weihaiense</name>
    <dbReference type="NCBI Taxonomy" id="2851016"/>
    <lineage>
        <taxon>Bacteria</taxon>
        <taxon>Pseudomonadati</taxon>
        <taxon>Pseudomonadota</taxon>
        <taxon>Gammaproteobacteria</taxon>
        <taxon>Oceanospirillales</taxon>
        <taxon>Oceanospirillaceae</taxon>
        <taxon>Marinobacterium</taxon>
    </lineage>
</organism>
<comment type="caution">
    <text evidence="2">The sequence shown here is derived from an EMBL/GenBank/DDBJ whole genome shotgun (WGS) entry which is preliminary data.</text>
</comment>
<gene>
    <name evidence="2" type="ORF">KTN04_00105</name>
</gene>
<feature type="signal peptide" evidence="1">
    <location>
        <begin position="1"/>
        <end position="22"/>
    </location>
</feature>
<dbReference type="RefSeq" id="WP_217333174.1">
    <property type="nucleotide sequence ID" value="NZ_JAHQZT010000001.1"/>
</dbReference>
<dbReference type="Proteomes" id="UP000755551">
    <property type="component" value="Unassembled WGS sequence"/>
</dbReference>
<protein>
    <submittedName>
        <fullName evidence="2">Uncharacterized protein</fullName>
    </submittedName>
</protein>